<proteinExistence type="predicted"/>
<accession>A0AAJ2LSD7</accession>
<protein>
    <submittedName>
        <fullName evidence="1">AAA family ATPase</fullName>
    </submittedName>
</protein>
<feature type="non-terminal residue" evidence="1">
    <location>
        <position position="1"/>
    </location>
</feature>
<dbReference type="Gene3D" id="3.40.50.300">
    <property type="entry name" value="P-loop containing nucleotide triphosphate hydrolases"/>
    <property type="match status" value="1"/>
</dbReference>
<evidence type="ECO:0000313" key="2">
    <source>
        <dbReference type="Proteomes" id="UP001268610"/>
    </source>
</evidence>
<organism evidence="1 2">
    <name type="scientific">Rhizobium hidalgonense</name>
    <dbReference type="NCBI Taxonomy" id="1538159"/>
    <lineage>
        <taxon>Bacteria</taxon>
        <taxon>Pseudomonadati</taxon>
        <taxon>Pseudomonadota</taxon>
        <taxon>Alphaproteobacteria</taxon>
        <taxon>Hyphomicrobiales</taxon>
        <taxon>Rhizobiaceae</taxon>
        <taxon>Rhizobium/Agrobacterium group</taxon>
        <taxon>Rhizobium</taxon>
    </lineage>
</organism>
<dbReference type="SUPFAM" id="SSF52540">
    <property type="entry name" value="P-loop containing nucleoside triphosphate hydrolases"/>
    <property type="match status" value="1"/>
</dbReference>
<gene>
    <name evidence="1" type="ORF">RJJ65_40190</name>
</gene>
<dbReference type="AlphaFoldDB" id="A0AAJ2LSD7"/>
<name>A0AAJ2LSD7_9HYPH</name>
<reference evidence="1" key="1">
    <citation type="submission" date="2023-04" db="EMBL/GenBank/DDBJ databases">
        <title>Genomic characterization of faba bean (Vicia faba) microsymbionts in Mexican soils.</title>
        <authorList>
            <person name="Rivera Orduna F.N."/>
            <person name="Guevara-Luna J."/>
            <person name="Yan J."/>
            <person name="Arroyo-Herrera I."/>
            <person name="Li Y."/>
            <person name="Vasquez-Murrieta M.S."/>
            <person name="Wang E.T."/>
        </authorList>
    </citation>
    <scope>NUCLEOTIDE SEQUENCE</scope>
    <source>
        <strain evidence="1">CH26</strain>
    </source>
</reference>
<sequence>LPYMAGLTFVFCDSFNLQRLSKRNTVSAQYPEDQYEKNTEEFAATREQSVAIDHARLGESFKIMAYAGTGKTTTLKLISDAISHKKGMYLAFNKVIASQAQQKFHAGVDCRTFHSL</sequence>
<dbReference type="InterPro" id="IPR027417">
    <property type="entry name" value="P-loop_NTPase"/>
</dbReference>
<dbReference type="EMBL" id="JAVLSF010001193">
    <property type="protein sequence ID" value="MDR9778769.1"/>
    <property type="molecule type" value="Genomic_DNA"/>
</dbReference>
<feature type="non-terminal residue" evidence="1">
    <location>
        <position position="116"/>
    </location>
</feature>
<comment type="caution">
    <text evidence="1">The sequence shown here is derived from an EMBL/GenBank/DDBJ whole genome shotgun (WGS) entry which is preliminary data.</text>
</comment>
<dbReference type="Proteomes" id="UP001268610">
    <property type="component" value="Unassembled WGS sequence"/>
</dbReference>
<evidence type="ECO:0000313" key="1">
    <source>
        <dbReference type="EMBL" id="MDR9778769.1"/>
    </source>
</evidence>